<gene>
    <name evidence="2" type="ORF">SAMN02982985_05276</name>
</gene>
<dbReference type="InterPro" id="IPR052340">
    <property type="entry name" value="RNase_Y/CdgJ"/>
</dbReference>
<dbReference type="STRING" id="758825.SAMN02982985_05276"/>
<dbReference type="EMBL" id="FOTW01000032">
    <property type="protein sequence ID" value="SFM77983.1"/>
    <property type="molecule type" value="Genomic_DNA"/>
</dbReference>
<dbReference type="PANTHER" id="PTHR33525">
    <property type="match status" value="1"/>
</dbReference>
<dbReference type="InterPro" id="IPR013976">
    <property type="entry name" value="HDOD"/>
</dbReference>
<dbReference type="PANTHER" id="PTHR33525:SF4">
    <property type="entry name" value="CYCLIC DI-GMP PHOSPHODIESTERASE CDGJ"/>
    <property type="match status" value="1"/>
</dbReference>
<dbReference type="SUPFAM" id="SSF109604">
    <property type="entry name" value="HD-domain/PDEase-like"/>
    <property type="match status" value="1"/>
</dbReference>
<reference evidence="2 3" key="1">
    <citation type="submission" date="2016-10" db="EMBL/GenBank/DDBJ databases">
        <authorList>
            <person name="de Groot N.N."/>
        </authorList>
    </citation>
    <scope>NUCLEOTIDE SEQUENCE [LARGE SCALE GENOMIC DNA]</scope>
    <source>
        <strain evidence="2 3">ATCC 43154</strain>
    </source>
</reference>
<evidence type="ECO:0000313" key="2">
    <source>
        <dbReference type="EMBL" id="SFM77983.1"/>
    </source>
</evidence>
<dbReference type="OrthoDB" id="9804751at2"/>
<sequence>MTASTAVPPLFLQLLADRDGGPGALLFGSDIAAASGADGAAAQLAALPVAQLGALAARWPCFYRAQSAAAMAAPMLEALQLAGWKPLDEAVLHRADTVFDTQLAPALRWVTGDWHLAPPPKPVGNQAASRALALQLVQKVAAEADTHEIEALLRHDPTLSYHLLKLVNSLGMGTGRRVTSFSQAILILGRQQLRRWLNLMLFSSRSGDMRSAMLLAQVAVRARALELLARAAGMDKHSQEQGFMVGMFSLLGTLFGLPLAEVLRPLPIGDAVQLALLEHGGELGALLALLERAEAGDFAGLAAGLAAAQIEAADFNRIVADANLWMLDVTAGGAAPSHA</sequence>
<evidence type="ECO:0000259" key="1">
    <source>
        <dbReference type="PROSITE" id="PS51833"/>
    </source>
</evidence>
<evidence type="ECO:0000313" key="3">
    <source>
        <dbReference type="Proteomes" id="UP000199470"/>
    </source>
</evidence>
<accession>A0A1I4TMX5</accession>
<feature type="domain" description="HDOD" evidence="1">
    <location>
        <begin position="126"/>
        <end position="314"/>
    </location>
</feature>
<dbReference type="RefSeq" id="WP_093390669.1">
    <property type="nucleotide sequence ID" value="NZ_FOTW01000032.1"/>
</dbReference>
<dbReference type="AlphaFoldDB" id="A0A1I4TMX5"/>
<proteinExistence type="predicted"/>
<dbReference type="PROSITE" id="PS51833">
    <property type="entry name" value="HDOD"/>
    <property type="match status" value="1"/>
</dbReference>
<organism evidence="2 3">
    <name type="scientific">Rugamonas rubra</name>
    <dbReference type="NCBI Taxonomy" id="758825"/>
    <lineage>
        <taxon>Bacteria</taxon>
        <taxon>Pseudomonadati</taxon>
        <taxon>Pseudomonadota</taxon>
        <taxon>Betaproteobacteria</taxon>
        <taxon>Burkholderiales</taxon>
        <taxon>Oxalobacteraceae</taxon>
        <taxon>Telluria group</taxon>
        <taxon>Rugamonas</taxon>
    </lineage>
</organism>
<dbReference type="Gene3D" id="1.10.3210.10">
    <property type="entry name" value="Hypothetical protein af1432"/>
    <property type="match status" value="1"/>
</dbReference>
<dbReference type="Pfam" id="PF08668">
    <property type="entry name" value="HDOD"/>
    <property type="match status" value="1"/>
</dbReference>
<keyword evidence="3" id="KW-1185">Reference proteome</keyword>
<protein>
    <submittedName>
        <fullName evidence="2">EAL and modified HD-GYP domain-containing signal transduction protein</fullName>
    </submittedName>
</protein>
<dbReference type="Proteomes" id="UP000199470">
    <property type="component" value="Unassembled WGS sequence"/>
</dbReference>
<name>A0A1I4TMX5_9BURK</name>